<comment type="caution">
    <text evidence="2">The sequence shown here is derived from an EMBL/GenBank/DDBJ whole genome shotgun (WGS) entry which is preliminary data.</text>
</comment>
<feature type="non-terminal residue" evidence="2">
    <location>
        <position position="402"/>
    </location>
</feature>
<name>A0A4R5A2B1_9ACTN</name>
<reference evidence="2 3" key="1">
    <citation type="submission" date="2019-02" db="EMBL/GenBank/DDBJ databases">
        <title>Draft genome sequences of novel Actinobacteria.</title>
        <authorList>
            <person name="Sahin N."/>
            <person name="Ay H."/>
            <person name="Saygin H."/>
        </authorList>
    </citation>
    <scope>NUCLEOTIDE SEQUENCE [LARGE SCALE GENOMIC DNA]</scope>
    <source>
        <strain evidence="2 3">8K307</strain>
    </source>
</reference>
<proteinExistence type="predicted"/>
<gene>
    <name evidence="2" type="ORF">E1262_27285</name>
</gene>
<accession>A0A4R5A2B1</accession>
<dbReference type="SUPFAM" id="SSF55464">
    <property type="entry name" value="Origin of replication-binding domain, RBD-like"/>
    <property type="match status" value="1"/>
</dbReference>
<feature type="domain" description="TrwC relaxase" evidence="1">
    <location>
        <begin position="7"/>
        <end position="370"/>
    </location>
</feature>
<protein>
    <submittedName>
        <fullName evidence="2">TrwC relaxase</fullName>
    </submittedName>
</protein>
<evidence type="ECO:0000259" key="1">
    <source>
        <dbReference type="Pfam" id="PF08751"/>
    </source>
</evidence>
<sequence>MLSISSGHSAEYLTGQVAQGRENYYLDATTAGEPPGRWSGTGAEALGLVGEVGNDVMTAIYSEFRDPRDPKFADPATRDQAATLGRAPGRFKSEEELVAERLAAEPGALPERVREIELEVRKKTRQPVMFVDATFSPVKSFTVMHTALQRAELDAQRAGDDVRAGMWAAMRAEVEAALWAGNQAMLSELSARAGYARTGRHGAGAGRWTDAHDWTVASFHQSDSRDHDPQQHIHNAILNRVVCPDGQVRALDSRAIHAWKQAAGAIGERVMEEELSRRLGVRWVMRADGQAREIEGIDQPVMDLFSERSAHINRTLAGRVTEFERAHGRAPNALELSRMRQQAALGTRRAKTSAGETAADRLDRWDAELRAEVAGGLVAVAEQVRDQAQQPARPAAATFSPA</sequence>
<dbReference type="InterPro" id="IPR014862">
    <property type="entry name" value="TrwC"/>
</dbReference>
<evidence type="ECO:0000313" key="3">
    <source>
        <dbReference type="Proteomes" id="UP000295217"/>
    </source>
</evidence>
<dbReference type="Proteomes" id="UP000295217">
    <property type="component" value="Unassembled WGS sequence"/>
</dbReference>
<keyword evidence="3" id="KW-1185">Reference proteome</keyword>
<dbReference type="NCBIfam" id="NF041492">
    <property type="entry name" value="MobF"/>
    <property type="match status" value="1"/>
</dbReference>
<dbReference type="AlphaFoldDB" id="A0A4R5A2B1"/>
<dbReference type="Pfam" id="PF08751">
    <property type="entry name" value="TrwC"/>
    <property type="match status" value="1"/>
</dbReference>
<dbReference type="EMBL" id="SMLB01000062">
    <property type="protein sequence ID" value="TDD64794.1"/>
    <property type="molecule type" value="Genomic_DNA"/>
</dbReference>
<evidence type="ECO:0000313" key="2">
    <source>
        <dbReference type="EMBL" id="TDD64794.1"/>
    </source>
</evidence>
<dbReference type="RefSeq" id="WP_275261825.1">
    <property type="nucleotide sequence ID" value="NZ_SMLB01000062.1"/>
</dbReference>
<organism evidence="2 3">
    <name type="scientific">Jiangella aurantiaca</name>
    <dbReference type="NCBI Taxonomy" id="2530373"/>
    <lineage>
        <taxon>Bacteria</taxon>
        <taxon>Bacillati</taxon>
        <taxon>Actinomycetota</taxon>
        <taxon>Actinomycetes</taxon>
        <taxon>Jiangellales</taxon>
        <taxon>Jiangellaceae</taxon>
        <taxon>Jiangella</taxon>
    </lineage>
</organism>